<dbReference type="Gene3D" id="1.10.606.20">
    <property type="match status" value="1"/>
</dbReference>
<accession>A0A143PNZ9</accession>
<dbReference type="EMBL" id="CP015136">
    <property type="protein sequence ID" value="AMY09524.1"/>
    <property type="molecule type" value="Genomic_DNA"/>
</dbReference>
<keyword evidence="3" id="KW-1185">Reference proteome</keyword>
<feature type="chain" id="PRO_5007511743" evidence="1">
    <location>
        <begin position="25"/>
        <end position="417"/>
    </location>
</feature>
<name>A0A143PNZ9_LUTPR</name>
<proteinExistence type="predicted"/>
<dbReference type="InterPro" id="IPR036938">
    <property type="entry name" value="PAP2/HPO_sf"/>
</dbReference>
<evidence type="ECO:0000313" key="2">
    <source>
        <dbReference type="EMBL" id="AMY09524.1"/>
    </source>
</evidence>
<dbReference type="SUPFAM" id="SSF48317">
    <property type="entry name" value="Acid phosphatase/Vanadium-dependent haloperoxidase"/>
    <property type="match status" value="1"/>
</dbReference>
<dbReference type="KEGG" id="abac:LuPra_02741"/>
<protein>
    <submittedName>
        <fullName evidence="2">PAP2 superfamily protein</fullName>
    </submittedName>
</protein>
<dbReference type="Proteomes" id="UP000076079">
    <property type="component" value="Chromosome"/>
</dbReference>
<sequence length="417" mass="44128" precursor="true">MLKRSRWTTLGLFCALSIPAPAAAATDPVTEWNLIAVSETLSASPTQAPAVQTRTMAIVQVSVHDAVNAITQQYLSYSSPGHGPSGAGAEAAAIGAAHHALVSLFPAREGALNDLLASSLATHGVSEFDPGLAFGQSVAATILARRATDNAAAAQFDYTAPGAGAAGVWTALGNTPALLPGWGNVTPWVLRSGSQFRPDGPPALSSETYARDYDEVKLIGSFDSSQRTQEQTDIAHFWRASPTAIWNGAMTQVLEGGNLDLSSKARAFALLYLAAADASIACWDAKYTYNFWRPLPAIANGEADGNAATAGDLLWQPLLLTHPHPEYPSGHTTNSGAMNTVIRLLFGNAPGVPIQLTFTGITREWLTLSEGLQEVVDARVYSGIHFRTSDEVGARQGRQVARFVLAHALRPTTGEWK</sequence>
<dbReference type="RefSeq" id="WP_157899154.1">
    <property type="nucleotide sequence ID" value="NZ_CP015136.1"/>
</dbReference>
<keyword evidence="1" id="KW-0732">Signal</keyword>
<dbReference type="InterPro" id="IPR052559">
    <property type="entry name" value="V-haloperoxidase"/>
</dbReference>
<dbReference type="STRING" id="1855912.LuPra_02741"/>
<dbReference type="AlphaFoldDB" id="A0A143PNZ9"/>
<dbReference type="OrthoDB" id="103227at2"/>
<dbReference type="CDD" id="cd03398">
    <property type="entry name" value="PAP2_haloperoxidase"/>
    <property type="match status" value="1"/>
</dbReference>
<organism evidence="2 3">
    <name type="scientific">Luteitalea pratensis</name>
    <dbReference type="NCBI Taxonomy" id="1855912"/>
    <lineage>
        <taxon>Bacteria</taxon>
        <taxon>Pseudomonadati</taxon>
        <taxon>Acidobacteriota</taxon>
        <taxon>Vicinamibacteria</taxon>
        <taxon>Vicinamibacterales</taxon>
        <taxon>Vicinamibacteraceae</taxon>
        <taxon>Luteitalea</taxon>
    </lineage>
</organism>
<evidence type="ECO:0000313" key="3">
    <source>
        <dbReference type="Proteomes" id="UP000076079"/>
    </source>
</evidence>
<evidence type="ECO:0000256" key="1">
    <source>
        <dbReference type="SAM" id="SignalP"/>
    </source>
</evidence>
<reference evidence="2 3" key="1">
    <citation type="journal article" date="2016" name="Genome Announc.">
        <title>First Complete Genome Sequence of a Subdivision 6 Acidobacterium Strain.</title>
        <authorList>
            <person name="Huang S."/>
            <person name="Vieira S."/>
            <person name="Bunk B."/>
            <person name="Riedel T."/>
            <person name="Sproer C."/>
            <person name="Overmann J."/>
        </authorList>
    </citation>
    <scope>NUCLEOTIDE SEQUENCE [LARGE SCALE GENOMIC DNA]</scope>
    <source>
        <strain evidence="3">DSM 100886 HEG_-6_39</strain>
    </source>
</reference>
<reference evidence="3" key="2">
    <citation type="submission" date="2016-04" db="EMBL/GenBank/DDBJ databases">
        <title>First Complete Genome Sequence of a Subdivision 6 Acidobacterium.</title>
        <authorList>
            <person name="Huang S."/>
            <person name="Vieira S."/>
            <person name="Bunk B."/>
            <person name="Riedel T."/>
            <person name="Sproeer C."/>
            <person name="Overmann J."/>
        </authorList>
    </citation>
    <scope>NUCLEOTIDE SEQUENCE [LARGE SCALE GENOMIC DNA]</scope>
    <source>
        <strain evidence="3">DSM 100886 HEG_-6_39</strain>
    </source>
</reference>
<dbReference type="PANTHER" id="PTHR34599">
    <property type="entry name" value="PEROXIDASE-RELATED"/>
    <property type="match status" value="1"/>
</dbReference>
<gene>
    <name evidence="2" type="ORF">LuPra_02741</name>
</gene>
<dbReference type="PANTHER" id="PTHR34599:SF1">
    <property type="entry name" value="PHOSPHATIDIC ACID PHOSPHATASE TYPE 2_HALOPEROXIDASE DOMAIN-CONTAINING PROTEIN"/>
    <property type="match status" value="1"/>
</dbReference>
<feature type="signal peptide" evidence="1">
    <location>
        <begin position="1"/>
        <end position="24"/>
    </location>
</feature>